<dbReference type="AlphaFoldDB" id="A0A382MA45"/>
<dbReference type="GO" id="GO:0008408">
    <property type="term" value="F:3'-5' exonuclease activity"/>
    <property type="evidence" value="ECO:0007669"/>
    <property type="project" value="InterPro"/>
</dbReference>
<dbReference type="Pfam" id="PF17657">
    <property type="entry name" value="DNA_pol3_finger"/>
    <property type="match status" value="1"/>
</dbReference>
<feature type="domain" description="Bacterial DNA polymerase III alpha subunit NTPase" evidence="7">
    <location>
        <begin position="2"/>
        <end position="59"/>
    </location>
</feature>
<evidence type="ECO:0000256" key="6">
    <source>
        <dbReference type="ARBA" id="ARBA00049244"/>
    </source>
</evidence>
<evidence type="ECO:0000256" key="2">
    <source>
        <dbReference type="ARBA" id="ARBA00022679"/>
    </source>
</evidence>
<dbReference type="InterPro" id="IPR011708">
    <property type="entry name" value="DNA_pol3_alpha_NTPase_dom"/>
</dbReference>
<dbReference type="Pfam" id="PF07733">
    <property type="entry name" value="DNA_pol3_alpha"/>
    <property type="match status" value="1"/>
</dbReference>
<keyword evidence="4" id="KW-0235">DNA replication</keyword>
<evidence type="ECO:0000259" key="8">
    <source>
        <dbReference type="Pfam" id="PF14579"/>
    </source>
</evidence>
<gene>
    <name evidence="10" type="ORF">METZ01_LOCUS298717</name>
</gene>
<evidence type="ECO:0000256" key="1">
    <source>
        <dbReference type="ARBA" id="ARBA00012417"/>
    </source>
</evidence>
<protein>
    <recommendedName>
        <fullName evidence="1">DNA-directed DNA polymerase</fullName>
        <ecNumber evidence="1">2.7.7.7</ecNumber>
    </recommendedName>
</protein>
<organism evidence="10">
    <name type="scientific">marine metagenome</name>
    <dbReference type="NCBI Taxonomy" id="408172"/>
    <lineage>
        <taxon>unclassified sequences</taxon>
        <taxon>metagenomes</taxon>
        <taxon>ecological metagenomes</taxon>
    </lineage>
</organism>
<dbReference type="GO" id="GO:0006260">
    <property type="term" value="P:DNA replication"/>
    <property type="evidence" value="ECO:0007669"/>
    <property type="project" value="UniProtKB-KW"/>
</dbReference>
<evidence type="ECO:0000259" key="9">
    <source>
        <dbReference type="Pfam" id="PF17657"/>
    </source>
</evidence>
<dbReference type="InterPro" id="IPR040982">
    <property type="entry name" value="DNA_pol3_finger"/>
</dbReference>
<dbReference type="EC" id="2.7.7.7" evidence="1"/>
<keyword evidence="5" id="KW-0239">DNA-directed DNA polymerase</keyword>
<evidence type="ECO:0000256" key="4">
    <source>
        <dbReference type="ARBA" id="ARBA00022705"/>
    </source>
</evidence>
<feature type="domain" description="DNA polymerase helix-hairpin-helix motif" evidence="8">
    <location>
        <begin position="298"/>
        <end position="386"/>
    </location>
</feature>
<feature type="non-terminal residue" evidence="10">
    <location>
        <position position="386"/>
    </location>
</feature>
<reference evidence="10" key="1">
    <citation type="submission" date="2018-05" db="EMBL/GenBank/DDBJ databases">
        <authorList>
            <person name="Lanie J.A."/>
            <person name="Ng W.-L."/>
            <person name="Kazmierczak K.M."/>
            <person name="Andrzejewski T.M."/>
            <person name="Davidsen T.M."/>
            <person name="Wayne K.J."/>
            <person name="Tettelin H."/>
            <person name="Glass J.I."/>
            <person name="Rusch D."/>
            <person name="Podicherti R."/>
            <person name="Tsui H.-C.T."/>
            <person name="Winkler M.E."/>
        </authorList>
    </citation>
    <scope>NUCLEOTIDE SEQUENCE</scope>
</reference>
<sequence length="386" mass="42815">VLEGMHRHASIHAAGVVITPGPLTEYVPLYKSPSTGDITTQVEMTALEDLGLLKMDFLGLRNLTVINKTILMVEKNHGEIIAIEKISLEDEKVYAVFSEARTTGVFQFESDGMREYLKQLKPSCIGDLIAMNALYRPGPMANIPEFISRKNGKSKIDYIHPDLEPVLKETYGIIVYQEQVMQISQIIGGFSLAQGDMLRRAMGKKKADVMAAFKIDFVEGAVKQNYDKKLSVEIFDLLEKFAQYGFNKSHSTAYALVAYQTAWLKTHYPAEFLAANLSSEMDNTDRVVALLASTRNMNIEILPPDVNTSFAEFRAINDNCIAYGLAAIKNLGAKASLAISEYRLSYGEFNSMFDLMKIGGNALNKKGLESLVWAGACDNLEGHRAQ</sequence>
<keyword evidence="2" id="KW-0808">Transferase</keyword>
<dbReference type="PANTHER" id="PTHR32294">
    <property type="entry name" value="DNA POLYMERASE III SUBUNIT ALPHA"/>
    <property type="match status" value="1"/>
</dbReference>
<dbReference type="InterPro" id="IPR029460">
    <property type="entry name" value="DNAPol_HHH"/>
</dbReference>
<dbReference type="EMBL" id="UINC01092357">
    <property type="protein sequence ID" value="SVC45863.1"/>
    <property type="molecule type" value="Genomic_DNA"/>
</dbReference>
<keyword evidence="3" id="KW-0548">Nucleotidyltransferase</keyword>
<dbReference type="Gene3D" id="1.10.150.870">
    <property type="match status" value="1"/>
</dbReference>
<evidence type="ECO:0000256" key="5">
    <source>
        <dbReference type="ARBA" id="ARBA00022932"/>
    </source>
</evidence>
<dbReference type="InterPro" id="IPR004805">
    <property type="entry name" value="DnaE2/DnaE/PolC"/>
</dbReference>
<dbReference type="NCBIfam" id="TIGR00594">
    <property type="entry name" value="polc"/>
    <property type="match status" value="1"/>
</dbReference>
<evidence type="ECO:0000259" key="7">
    <source>
        <dbReference type="Pfam" id="PF07733"/>
    </source>
</evidence>
<feature type="domain" description="DNA polymerase III alpha subunit finger" evidence="9">
    <location>
        <begin position="62"/>
        <end position="225"/>
    </location>
</feature>
<evidence type="ECO:0000256" key="3">
    <source>
        <dbReference type="ARBA" id="ARBA00022695"/>
    </source>
</evidence>
<dbReference type="Pfam" id="PF14579">
    <property type="entry name" value="HHH_6"/>
    <property type="match status" value="1"/>
</dbReference>
<evidence type="ECO:0000313" key="10">
    <source>
        <dbReference type="EMBL" id="SVC45863.1"/>
    </source>
</evidence>
<accession>A0A382MA45</accession>
<feature type="non-terminal residue" evidence="10">
    <location>
        <position position="1"/>
    </location>
</feature>
<dbReference type="GO" id="GO:0003887">
    <property type="term" value="F:DNA-directed DNA polymerase activity"/>
    <property type="evidence" value="ECO:0007669"/>
    <property type="project" value="UniProtKB-KW"/>
</dbReference>
<proteinExistence type="predicted"/>
<comment type="catalytic activity">
    <reaction evidence="6">
        <text>DNA(n) + a 2'-deoxyribonucleoside 5'-triphosphate = DNA(n+1) + diphosphate</text>
        <dbReference type="Rhea" id="RHEA:22508"/>
        <dbReference type="Rhea" id="RHEA-COMP:17339"/>
        <dbReference type="Rhea" id="RHEA-COMP:17340"/>
        <dbReference type="ChEBI" id="CHEBI:33019"/>
        <dbReference type="ChEBI" id="CHEBI:61560"/>
        <dbReference type="ChEBI" id="CHEBI:173112"/>
        <dbReference type="EC" id="2.7.7.7"/>
    </reaction>
</comment>
<name>A0A382MA45_9ZZZZ</name>
<dbReference type="PANTHER" id="PTHR32294:SF0">
    <property type="entry name" value="DNA POLYMERASE III SUBUNIT ALPHA"/>
    <property type="match status" value="1"/>
</dbReference>